<dbReference type="SUPFAM" id="SSF46785">
    <property type="entry name" value="Winged helix' DNA-binding domain"/>
    <property type="match status" value="1"/>
</dbReference>
<comment type="caution">
    <text evidence="5">The sequence shown here is derived from an EMBL/GenBank/DDBJ whole genome shotgun (WGS) entry which is preliminary data.</text>
</comment>
<evidence type="ECO:0000313" key="6">
    <source>
        <dbReference type="Proteomes" id="UP000526892"/>
    </source>
</evidence>
<sequence>MSNVKSASPTRTKERGLERAFLILDYLCTTSEPQRPIDIAIGMEAPKSSIYELVGLLTAAGLLERTDSEGRVFLGRKLHYWGLNYLKHFDIIGLARPVLEWITDQTRETSQLCMLERDKYFVAMMNEGSRPFRISADVGERTPIPWTASGRLLLGNLSAEEILALIPPEDFINPHGGPIDPQEFVENVQTAWKDQFFSFDSIADNFTHCFAAPVLDAEGICQSTVCIIAPKQDAMENYALYRATLIQAGKRLSHLPNFKTSKFKAQLRDNLTANLRHSLDDE</sequence>
<dbReference type="Proteomes" id="UP000526892">
    <property type="component" value="Unassembled WGS sequence"/>
</dbReference>
<evidence type="ECO:0000313" key="5">
    <source>
        <dbReference type="EMBL" id="NYS80448.1"/>
    </source>
</evidence>
<evidence type="ECO:0000259" key="4">
    <source>
        <dbReference type="PROSITE" id="PS51078"/>
    </source>
</evidence>
<dbReference type="EMBL" id="JACCDE010000056">
    <property type="protein sequence ID" value="NYS80448.1"/>
    <property type="molecule type" value="Genomic_DNA"/>
</dbReference>
<dbReference type="InterPro" id="IPR036390">
    <property type="entry name" value="WH_DNA-bd_sf"/>
</dbReference>
<reference evidence="5 6" key="1">
    <citation type="journal article" date="2003" name="Extremophiles">
        <title>Halomonas glaciei sp. nov. isolated from fast ice of Adelie Land, Antarctica.</title>
        <authorList>
            <person name="Reddy G.S."/>
            <person name="Raghavan P.U."/>
            <person name="Sarita N.B."/>
            <person name="Prakash J.S."/>
            <person name="Nagesh N."/>
            <person name="Delille D."/>
            <person name="Shivaji S."/>
        </authorList>
    </citation>
    <scope>NUCLEOTIDE SEQUENCE [LARGE SCALE GENOMIC DNA]</scope>
    <source>
        <strain evidence="5 6">DD39</strain>
    </source>
</reference>
<accession>A0A7Z0S1K4</accession>
<evidence type="ECO:0000256" key="1">
    <source>
        <dbReference type="ARBA" id="ARBA00023015"/>
    </source>
</evidence>
<dbReference type="Pfam" id="PF09339">
    <property type="entry name" value="HTH_IclR"/>
    <property type="match status" value="1"/>
</dbReference>
<dbReference type="GO" id="GO:0045892">
    <property type="term" value="P:negative regulation of DNA-templated transcription"/>
    <property type="evidence" value="ECO:0007669"/>
    <property type="project" value="TreeGrafter"/>
</dbReference>
<keyword evidence="6" id="KW-1185">Reference proteome</keyword>
<dbReference type="SUPFAM" id="SSF55781">
    <property type="entry name" value="GAF domain-like"/>
    <property type="match status" value="1"/>
</dbReference>
<protein>
    <submittedName>
        <fullName evidence="5">IclR family transcriptional regulator</fullName>
    </submittedName>
</protein>
<dbReference type="PANTHER" id="PTHR30136">
    <property type="entry name" value="HELIX-TURN-HELIX TRANSCRIPTIONAL REGULATOR, ICLR FAMILY"/>
    <property type="match status" value="1"/>
</dbReference>
<dbReference type="PANTHER" id="PTHR30136:SF35">
    <property type="entry name" value="HTH-TYPE TRANSCRIPTIONAL REGULATOR RV1719"/>
    <property type="match status" value="1"/>
</dbReference>
<evidence type="ECO:0000256" key="2">
    <source>
        <dbReference type="ARBA" id="ARBA00023125"/>
    </source>
</evidence>
<dbReference type="PROSITE" id="PS51078">
    <property type="entry name" value="ICLR_ED"/>
    <property type="match status" value="1"/>
</dbReference>
<dbReference type="GO" id="GO:0003700">
    <property type="term" value="F:DNA-binding transcription factor activity"/>
    <property type="evidence" value="ECO:0007669"/>
    <property type="project" value="TreeGrafter"/>
</dbReference>
<dbReference type="InterPro" id="IPR050707">
    <property type="entry name" value="HTH_MetabolicPath_Reg"/>
</dbReference>
<keyword evidence="2" id="KW-0238">DNA-binding</keyword>
<keyword evidence="1" id="KW-0805">Transcription regulation</keyword>
<keyword evidence="3" id="KW-0804">Transcription</keyword>
<dbReference type="Pfam" id="PF01614">
    <property type="entry name" value="IclR_C"/>
    <property type="match status" value="1"/>
</dbReference>
<feature type="domain" description="IclR-ED" evidence="4">
    <location>
        <begin position="77"/>
        <end position="258"/>
    </location>
</feature>
<dbReference type="InterPro" id="IPR014757">
    <property type="entry name" value="Tscrpt_reg_IclR_C"/>
</dbReference>
<dbReference type="AlphaFoldDB" id="A0A7Z0S1K4"/>
<evidence type="ECO:0000256" key="3">
    <source>
        <dbReference type="ARBA" id="ARBA00023163"/>
    </source>
</evidence>
<dbReference type="InterPro" id="IPR005471">
    <property type="entry name" value="Tscrpt_reg_IclR_N"/>
</dbReference>
<dbReference type="GO" id="GO:0003677">
    <property type="term" value="F:DNA binding"/>
    <property type="evidence" value="ECO:0007669"/>
    <property type="project" value="UniProtKB-KW"/>
</dbReference>
<organism evidence="5 6">
    <name type="scientific">Vreelandella glaciei</name>
    <dbReference type="NCBI Taxonomy" id="186761"/>
    <lineage>
        <taxon>Bacteria</taxon>
        <taxon>Pseudomonadati</taxon>
        <taxon>Pseudomonadota</taxon>
        <taxon>Gammaproteobacteria</taxon>
        <taxon>Oceanospirillales</taxon>
        <taxon>Halomonadaceae</taxon>
        <taxon>Vreelandella</taxon>
    </lineage>
</organism>
<dbReference type="InterPro" id="IPR036388">
    <property type="entry name" value="WH-like_DNA-bd_sf"/>
</dbReference>
<name>A0A7Z0S1K4_9GAMM</name>
<proteinExistence type="predicted"/>
<dbReference type="Gene3D" id="3.30.450.40">
    <property type="match status" value="1"/>
</dbReference>
<dbReference type="Gene3D" id="1.10.10.10">
    <property type="entry name" value="Winged helix-like DNA-binding domain superfamily/Winged helix DNA-binding domain"/>
    <property type="match status" value="1"/>
</dbReference>
<gene>
    <name evidence="5" type="ORF">HZS80_22560</name>
</gene>
<dbReference type="RefSeq" id="WP_179917387.1">
    <property type="nucleotide sequence ID" value="NZ_JACCDE010000056.1"/>
</dbReference>
<dbReference type="InterPro" id="IPR029016">
    <property type="entry name" value="GAF-like_dom_sf"/>
</dbReference>